<feature type="region of interest" description="Disordered" evidence="1">
    <location>
        <begin position="248"/>
        <end position="277"/>
    </location>
</feature>
<organism evidence="3 4">
    <name type="scientific">Mycena belliarum</name>
    <dbReference type="NCBI Taxonomy" id="1033014"/>
    <lineage>
        <taxon>Eukaryota</taxon>
        <taxon>Fungi</taxon>
        <taxon>Dikarya</taxon>
        <taxon>Basidiomycota</taxon>
        <taxon>Agaricomycotina</taxon>
        <taxon>Agaricomycetes</taxon>
        <taxon>Agaricomycetidae</taxon>
        <taxon>Agaricales</taxon>
        <taxon>Marasmiineae</taxon>
        <taxon>Mycenaceae</taxon>
        <taxon>Mycena</taxon>
    </lineage>
</organism>
<keyword evidence="2" id="KW-0732">Signal</keyword>
<dbReference type="SUPFAM" id="SSF52833">
    <property type="entry name" value="Thioredoxin-like"/>
    <property type="match status" value="1"/>
</dbReference>
<comment type="caution">
    <text evidence="3">The sequence shown here is derived from an EMBL/GenBank/DDBJ whole genome shotgun (WGS) entry which is preliminary data.</text>
</comment>
<proteinExistence type="predicted"/>
<dbReference type="Gene3D" id="3.40.30.10">
    <property type="entry name" value="Glutaredoxin"/>
    <property type="match status" value="1"/>
</dbReference>
<gene>
    <name evidence="3" type="ORF">B0H15DRAFT_1001507</name>
</gene>
<dbReference type="GO" id="GO:0003756">
    <property type="term" value="F:protein disulfide isomerase activity"/>
    <property type="evidence" value="ECO:0007669"/>
    <property type="project" value="TreeGrafter"/>
</dbReference>
<feature type="chain" id="PRO_5042275388" evidence="2">
    <location>
        <begin position="19"/>
        <end position="277"/>
    </location>
</feature>
<evidence type="ECO:0000313" key="3">
    <source>
        <dbReference type="EMBL" id="KAJ7078134.1"/>
    </source>
</evidence>
<feature type="compositionally biased region" description="Basic and acidic residues" evidence="1">
    <location>
        <begin position="253"/>
        <end position="263"/>
    </location>
</feature>
<dbReference type="AlphaFoldDB" id="A0AAD6XJ23"/>
<feature type="signal peptide" evidence="2">
    <location>
        <begin position="1"/>
        <end position="18"/>
    </location>
</feature>
<dbReference type="InterPro" id="IPR051063">
    <property type="entry name" value="PDI"/>
</dbReference>
<evidence type="ECO:0000313" key="4">
    <source>
        <dbReference type="Proteomes" id="UP001222325"/>
    </source>
</evidence>
<keyword evidence="4" id="KW-1185">Reference proteome</keyword>
<dbReference type="PANTHER" id="PTHR45672:SF19">
    <property type="entry name" value="PROTEIN DISULFIDE-ISOMERASE LIKE 2-1"/>
    <property type="match status" value="1"/>
</dbReference>
<evidence type="ECO:0000256" key="2">
    <source>
        <dbReference type="SAM" id="SignalP"/>
    </source>
</evidence>
<keyword evidence="3" id="KW-0413">Isomerase</keyword>
<dbReference type="InterPro" id="IPR036249">
    <property type="entry name" value="Thioredoxin-like_sf"/>
</dbReference>
<dbReference type="PANTHER" id="PTHR45672">
    <property type="entry name" value="PROTEIN DISULFIDE-ISOMERASE C17H9.14C-RELATED"/>
    <property type="match status" value="1"/>
</dbReference>
<dbReference type="GO" id="GO:0006457">
    <property type="term" value="P:protein folding"/>
    <property type="evidence" value="ECO:0007669"/>
    <property type="project" value="TreeGrafter"/>
</dbReference>
<name>A0AAD6XJ23_9AGAR</name>
<evidence type="ECO:0000256" key="1">
    <source>
        <dbReference type="SAM" id="MobiDB-lite"/>
    </source>
</evidence>
<accession>A0AAD6XJ23</accession>
<sequence>MGLSASFVAAAIIAAVTSNVLQLKPDHWDTTIDQGFAPWYMLVTARLARRPADTANYVSPTYTETLAPVYKQLADTYAHVKDKVIITKVNANGEGKPLGSKYGVTGFPSGQDLDTLASLSASAECRGSITTEAGVKSNIKPPSAARDPYPRLSHLRRGGAGAVVRQLQEHEAYLRESFPLIKFFPKGSTEPEAYEGGRTEKESVNLLNEKCGMRIKQPLPEFDALASKFFVATRNVHDLSFKDAKLVTGTEGSLEKETKHEAQVDPEETVSPSRQLA</sequence>
<reference evidence="3" key="1">
    <citation type="submission" date="2023-03" db="EMBL/GenBank/DDBJ databases">
        <title>Massive genome expansion in bonnet fungi (Mycena s.s.) driven by repeated elements and novel gene families across ecological guilds.</title>
        <authorList>
            <consortium name="Lawrence Berkeley National Laboratory"/>
            <person name="Harder C.B."/>
            <person name="Miyauchi S."/>
            <person name="Viragh M."/>
            <person name="Kuo A."/>
            <person name="Thoen E."/>
            <person name="Andreopoulos B."/>
            <person name="Lu D."/>
            <person name="Skrede I."/>
            <person name="Drula E."/>
            <person name="Henrissat B."/>
            <person name="Morin E."/>
            <person name="Kohler A."/>
            <person name="Barry K."/>
            <person name="LaButti K."/>
            <person name="Morin E."/>
            <person name="Salamov A."/>
            <person name="Lipzen A."/>
            <person name="Mereny Z."/>
            <person name="Hegedus B."/>
            <person name="Baldrian P."/>
            <person name="Stursova M."/>
            <person name="Weitz H."/>
            <person name="Taylor A."/>
            <person name="Grigoriev I.V."/>
            <person name="Nagy L.G."/>
            <person name="Martin F."/>
            <person name="Kauserud H."/>
        </authorList>
    </citation>
    <scope>NUCLEOTIDE SEQUENCE</scope>
    <source>
        <strain evidence="3">CBHHK173m</strain>
    </source>
</reference>
<protein>
    <submittedName>
        <fullName evidence="3">Protein disulfide isomerase</fullName>
    </submittedName>
</protein>
<dbReference type="Proteomes" id="UP001222325">
    <property type="component" value="Unassembled WGS sequence"/>
</dbReference>
<dbReference type="GO" id="GO:0005783">
    <property type="term" value="C:endoplasmic reticulum"/>
    <property type="evidence" value="ECO:0007669"/>
    <property type="project" value="TreeGrafter"/>
</dbReference>
<dbReference type="EMBL" id="JARJCN010000068">
    <property type="protein sequence ID" value="KAJ7078134.1"/>
    <property type="molecule type" value="Genomic_DNA"/>
</dbReference>